<feature type="region of interest" description="Disordered" evidence="7">
    <location>
        <begin position="328"/>
        <end position="372"/>
    </location>
</feature>
<evidence type="ECO:0000256" key="1">
    <source>
        <dbReference type="ARBA" id="ARBA00000900"/>
    </source>
</evidence>
<dbReference type="Pfam" id="PF13639">
    <property type="entry name" value="zf-RING_2"/>
    <property type="match status" value="1"/>
</dbReference>
<dbReference type="EMBL" id="JAGHQM010000011">
    <property type="protein sequence ID" value="KAH0566390.1"/>
    <property type="molecule type" value="Genomic_DNA"/>
</dbReference>
<evidence type="ECO:0000259" key="8">
    <source>
        <dbReference type="PROSITE" id="PS50089"/>
    </source>
</evidence>
<comment type="caution">
    <text evidence="9">The sequence shown here is derived from an EMBL/GenBank/DDBJ whole genome shotgun (WGS) entry which is preliminary data.</text>
</comment>
<dbReference type="SMART" id="SM00184">
    <property type="entry name" value="RING"/>
    <property type="match status" value="1"/>
</dbReference>
<evidence type="ECO:0000256" key="6">
    <source>
        <dbReference type="PROSITE-ProRule" id="PRU00175"/>
    </source>
</evidence>
<dbReference type="SUPFAM" id="SSF57850">
    <property type="entry name" value="RING/U-box"/>
    <property type="match status" value="1"/>
</dbReference>
<dbReference type="InterPro" id="IPR001841">
    <property type="entry name" value="Znf_RING"/>
</dbReference>
<reference evidence="9" key="1">
    <citation type="submission" date="2021-03" db="EMBL/GenBank/DDBJ databases">
        <title>Comparative genomics and phylogenomic investigation of the class Geoglossomycetes provide insights into ecological specialization and systematics.</title>
        <authorList>
            <person name="Melie T."/>
            <person name="Pirro S."/>
            <person name="Miller A.N."/>
            <person name="Quandt A."/>
        </authorList>
    </citation>
    <scope>NUCLEOTIDE SEQUENCE</scope>
    <source>
        <strain evidence="9">CAQ_001_2017</strain>
    </source>
</reference>
<dbReference type="GO" id="GO:0000209">
    <property type="term" value="P:protein polyubiquitination"/>
    <property type="evidence" value="ECO:0007669"/>
    <property type="project" value="TreeGrafter"/>
</dbReference>
<dbReference type="AlphaFoldDB" id="A0A9P8LJ78"/>
<name>A0A9P8LJ78_9PEZI</name>
<evidence type="ECO:0000313" key="10">
    <source>
        <dbReference type="Proteomes" id="UP000750711"/>
    </source>
</evidence>
<keyword evidence="5" id="KW-0804">Transcription</keyword>
<feature type="domain" description="RING-type" evidence="8">
    <location>
        <begin position="38"/>
        <end position="78"/>
    </location>
</feature>
<keyword evidence="6" id="KW-0862">Zinc</keyword>
<evidence type="ECO:0000256" key="4">
    <source>
        <dbReference type="ARBA" id="ARBA00023015"/>
    </source>
</evidence>
<accession>A0A9P8LJ78</accession>
<keyword evidence="6" id="KW-0479">Metal-binding</keyword>
<dbReference type="PANTHER" id="PTHR46077:SF1">
    <property type="entry name" value="TOP1 BINDING ARGININE_SERINE RICH PROTEIN, E3 UBIQUITIN LIGASE"/>
    <property type="match status" value="1"/>
</dbReference>
<evidence type="ECO:0000256" key="5">
    <source>
        <dbReference type="ARBA" id="ARBA00023163"/>
    </source>
</evidence>
<feature type="compositionally biased region" description="Polar residues" evidence="7">
    <location>
        <begin position="125"/>
        <end position="136"/>
    </location>
</feature>
<keyword evidence="4" id="KW-0805">Transcription regulation</keyword>
<dbReference type="PROSITE" id="PS50089">
    <property type="entry name" value="ZF_RING_2"/>
    <property type="match status" value="1"/>
</dbReference>
<evidence type="ECO:0000256" key="2">
    <source>
        <dbReference type="ARBA" id="ARBA00012483"/>
    </source>
</evidence>
<keyword evidence="3" id="KW-0808">Transferase</keyword>
<dbReference type="InterPro" id="IPR013083">
    <property type="entry name" value="Znf_RING/FYVE/PHD"/>
</dbReference>
<gene>
    <name evidence="9" type="ORF">GP486_000212</name>
</gene>
<proteinExistence type="predicted"/>
<dbReference type="PANTHER" id="PTHR46077">
    <property type="entry name" value="E3 UBIQUITIN-PROTEIN LIGASE TOPORS"/>
    <property type="match status" value="1"/>
</dbReference>
<dbReference type="EC" id="2.3.2.27" evidence="2"/>
<dbReference type="Proteomes" id="UP000750711">
    <property type="component" value="Unassembled WGS sequence"/>
</dbReference>
<dbReference type="GO" id="GO:0006513">
    <property type="term" value="P:protein monoubiquitination"/>
    <property type="evidence" value="ECO:0007669"/>
    <property type="project" value="TreeGrafter"/>
</dbReference>
<feature type="compositionally biased region" description="Low complexity" evidence="7">
    <location>
        <begin position="344"/>
        <end position="360"/>
    </location>
</feature>
<sequence>MDQEVDGLEAKRDVLRGSLGGAIRTHEGDDGFHEEDPCVVCLERISERASAVPCGHRNFDFLCLVSWLQERPTCPLCKLSARSSSAPLSSAGLIFPGNCEVSSVEYGSLSTQTFKIHTARPVSSASAAPHSTSYDFSRSRCPRTPRSSRLNQASFPQGPDAALLRRRYVYRHKLYSLHVGSNRHSRFRDLTPQLFGSDEVLISRARKWIRRELQVFEFLNPGNKHGGASSSRSSSSITRRINNAEFVLEYIIAILKTVDIKGSGGQAEDMLQEFLGREITRLFLHELRAWLRSPYTSLDEWDLAVQYKDPLPKDLEIDSPRDIRILEAPSGQSLDSSLSEGFRRPTNSRSSNRRPTSLSRAIVPSTKDQDSK</sequence>
<protein>
    <recommendedName>
        <fullName evidence="2">RING-type E3 ubiquitin transferase</fullName>
        <ecNumber evidence="2">2.3.2.27</ecNumber>
    </recommendedName>
</protein>
<dbReference type="Gene3D" id="3.30.40.10">
    <property type="entry name" value="Zinc/RING finger domain, C3HC4 (zinc finger)"/>
    <property type="match status" value="1"/>
</dbReference>
<feature type="region of interest" description="Disordered" evidence="7">
    <location>
        <begin position="125"/>
        <end position="152"/>
    </location>
</feature>
<evidence type="ECO:0000256" key="7">
    <source>
        <dbReference type="SAM" id="MobiDB-lite"/>
    </source>
</evidence>
<evidence type="ECO:0000256" key="3">
    <source>
        <dbReference type="ARBA" id="ARBA00022679"/>
    </source>
</evidence>
<comment type="catalytic activity">
    <reaction evidence="1">
        <text>S-ubiquitinyl-[E2 ubiquitin-conjugating enzyme]-L-cysteine + [acceptor protein]-L-lysine = [E2 ubiquitin-conjugating enzyme]-L-cysteine + N(6)-ubiquitinyl-[acceptor protein]-L-lysine.</text>
        <dbReference type="EC" id="2.3.2.27"/>
    </reaction>
</comment>
<keyword evidence="6" id="KW-0863">Zinc-finger</keyword>
<evidence type="ECO:0000313" key="9">
    <source>
        <dbReference type="EMBL" id="KAH0566390.1"/>
    </source>
</evidence>
<organism evidence="9 10">
    <name type="scientific">Trichoglossum hirsutum</name>
    <dbReference type="NCBI Taxonomy" id="265104"/>
    <lineage>
        <taxon>Eukaryota</taxon>
        <taxon>Fungi</taxon>
        <taxon>Dikarya</taxon>
        <taxon>Ascomycota</taxon>
        <taxon>Pezizomycotina</taxon>
        <taxon>Geoglossomycetes</taxon>
        <taxon>Geoglossales</taxon>
        <taxon>Geoglossaceae</taxon>
        <taxon>Trichoglossum</taxon>
    </lineage>
</organism>
<keyword evidence="10" id="KW-1185">Reference proteome</keyword>
<feature type="compositionally biased region" description="Polar residues" evidence="7">
    <location>
        <begin position="330"/>
        <end position="339"/>
    </location>
</feature>
<dbReference type="GO" id="GO:0008270">
    <property type="term" value="F:zinc ion binding"/>
    <property type="evidence" value="ECO:0007669"/>
    <property type="project" value="UniProtKB-KW"/>
</dbReference>
<dbReference type="GO" id="GO:0061630">
    <property type="term" value="F:ubiquitin protein ligase activity"/>
    <property type="evidence" value="ECO:0007669"/>
    <property type="project" value="UniProtKB-EC"/>
</dbReference>